<dbReference type="AlphaFoldDB" id="A0A9D3W506"/>
<dbReference type="EMBL" id="JAIQCV010000004">
    <property type="protein sequence ID" value="KAH1109061.1"/>
    <property type="molecule type" value="Genomic_DNA"/>
</dbReference>
<reference evidence="2 3" key="1">
    <citation type="journal article" date="2021" name="Plant Biotechnol. J.">
        <title>Multi-omics assisted identification of the key and species-specific regulatory components of drought-tolerant mechanisms in Gossypium stocksii.</title>
        <authorList>
            <person name="Yu D."/>
            <person name="Ke L."/>
            <person name="Zhang D."/>
            <person name="Wu Y."/>
            <person name="Sun Y."/>
            <person name="Mei J."/>
            <person name="Sun J."/>
            <person name="Sun Y."/>
        </authorList>
    </citation>
    <scope>NUCLEOTIDE SEQUENCE [LARGE SCALE GENOMIC DNA]</scope>
    <source>
        <strain evidence="3">cv. E1</strain>
        <tissue evidence="2">Leaf</tissue>
    </source>
</reference>
<protein>
    <submittedName>
        <fullName evidence="2">Uncharacterized protein</fullName>
    </submittedName>
</protein>
<evidence type="ECO:0000256" key="1">
    <source>
        <dbReference type="SAM" id="Phobius"/>
    </source>
</evidence>
<evidence type="ECO:0000313" key="3">
    <source>
        <dbReference type="Proteomes" id="UP000828251"/>
    </source>
</evidence>
<proteinExistence type="predicted"/>
<accession>A0A9D3W506</accession>
<keyword evidence="1" id="KW-1133">Transmembrane helix</keyword>
<sequence>MHAVLSLHNLSQGNLHTTGTQPYSIFTFICYSSIIFLAVKHCNVKSNKLPPTFVEIISSLMLSFFLLLSRQRQYFEQRKRQGKKTGYEGHADETSIAGRHQKECQSLDILSLLNLSTFSAVGKCYPSRPNSLPSQIQASS</sequence>
<organism evidence="2 3">
    <name type="scientific">Gossypium stocksii</name>
    <dbReference type="NCBI Taxonomy" id="47602"/>
    <lineage>
        <taxon>Eukaryota</taxon>
        <taxon>Viridiplantae</taxon>
        <taxon>Streptophyta</taxon>
        <taxon>Embryophyta</taxon>
        <taxon>Tracheophyta</taxon>
        <taxon>Spermatophyta</taxon>
        <taxon>Magnoliopsida</taxon>
        <taxon>eudicotyledons</taxon>
        <taxon>Gunneridae</taxon>
        <taxon>Pentapetalae</taxon>
        <taxon>rosids</taxon>
        <taxon>malvids</taxon>
        <taxon>Malvales</taxon>
        <taxon>Malvaceae</taxon>
        <taxon>Malvoideae</taxon>
        <taxon>Gossypium</taxon>
    </lineage>
</organism>
<dbReference type="PANTHER" id="PTHR37722">
    <property type="entry name" value="OS01G0167700 PROTEIN"/>
    <property type="match status" value="1"/>
</dbReference>
<feature type="transmembrane region" description="Helical" evidence="1">
    <location>
        <begin position="20"/>
        <end position="39"/>
    </location>
</feature>
<gene>
    <name evidence="2" type="ORF">J1N35_012829</name>
</gene>
<evidence type="ECO:0000313" key="2">
    <source>
        <dbReference type="EMBL" id="KAH1109061.1"/>
    </source>
</evidence>
<keyword evidence="3" id="KW-1185">Reference proteome</keyword>
<comment type="caution">
    <text evidence="2">The sequence shown here is derived from an EMBL/GenBank/DDBJ whole genome shotgun (WGS) entry which is preliminary data.</text>
</comment>
<dbReference type="Proteomes" id="UP000828251">
    <property type="component" value="Unassembled WGS sequence"/>
</dbReference>
<keyword evidence="1" id="KW-0812">Transmembrane</keyword>
<keyword evidence="1" id="KW-0472">Membrane</keyword>
<dbReference type="OrthoDB" id="1305729at2759"/>
<dbReference type="PANTHER" id="PTHR37722:SF2">
    <property type="entry name" value="OS01G0167700 PROTEIN"/>
    <property type="match status" value="1"/>
</dbReference>
<name>A0A9D3W506_9ROSI</name>